<evidence type="ECO:0000256" key="1">
    <source>
        <dbReference type="ARBA" id="ARBA00022692"/>
    </source>
</evidence>
<feature type="transmembrane region" description="Helical" evidence="4">
    <location>
        <begin position="245"/>
        <end position="264"/>
    </location>
</feature>
<feature type="transmembrane region" description="Helical" evidence="4">
    <location>
        <begin position="212"/>
        <end position="233"/>
    </location>
</feature>
<dbReference type="InterPro" id="IPR020846">
    <property type="entry name" value="MFS_dom"/>
</dbReference>
<feature type="transmembrane region" description="Helical" evidence="4">
    <location>
        <begin position="12"/>
        <end position="29"/>
    </location>
</feature>
<dbReference type="PANTHER" id="PTHR23523:SF1">
    <property type="entry name" value="CYANATE TRANSPORT PROTEIN CYNX"/>
    <property type="match status" value="1"/>
</dbReference>
<dbReference type="PROSITE" id="PS50850">
    <property type="entry name" value="MFS"/>
    <property type="match status" value="1"/>
</dbReference>
<dbReference type="SUPFAM" id="SSF103473">
    <property type="entry name" value="MFS general substrate transporter"/>
    <property type="match status" value="1"/>
</dbReference>
<protein>
    <submittedName>
        <fullName evidence="6">Cyanate transporter</fullName>
    </submittedName>
</protein>
<dbReference type="InterPro" id="IPR036259">
    <property type="entry name" value="MFS_trans_sf"/>
</dbReference>
<evidence type="ECO:0000256" key="3">
    <source>
        <dbReference type="ARBA" id="ARBA00023136"/>
    </source>
</evidence>
<feature type="transmembrane region" description="Helical" evidence="4">
    <location>
        <begin position="134"/>
        <end position="155"/>
    </location>
</feature>
<dbReference type="InterPro" id="IPR011701">
    <property type="entry name" value="MFS"/>
</dbReference>
<accession>A0A432Y8J4</accession>
<evidence type="ECO:0000313" key="7">
    <source>
        <dbReference type="Proteomes" id="UP000287330"/>
    </source>
</evidence>
<keyword evidence="3 4" id="KW-0472">Membrane</keyword>
<feature type="transmembrane region" description="Helical" evidence="4">
    <location>
        <begin position="365"/>
        <end position="384"/>
    </location>
</feature>
<dbReference type="NCBIfam" id="NF007256">
    <property type="entry name" value="PRK09705.1"/>
    <property type="match status" value="1"/>
</dbReference>
<dbReference type="AlphaFoldDB" id="A0A432Y8J4"/>
<organism evidence="6 7">
    <name type="scientific">Idiomarina fontislapidosi</name>
    <dbReference type="NCBI Taxonomy" id="263723"/>
    <lineage>
        <taxon>Bacteria</taxon>
        <taxon>Pseudomonadati</taxon>
        <taxon>Pseudomonadota</taxon>
        <taxon>Gammaproteobacteria</taxon>
        <taxon>Alteromonadales</taxon>
        <taxon>Idiomarinaceae</taxon>
        <taxon>Idiomarina</taxon>
    </lineage>
</organism>
<keyword evidence="2 4" id="KW-1133">Transmembrane helix</keyword>
<feature type="transmembrane region" description="Helical" evidence="4">
    <location>
        <begin position="49"/>
        <end position="68"/>
    </location>
</feature>
<dbReference type="InterPro" id="IPR052524">
    <property type="entry name" value="MFS_Cyanate_Porter"/>
</dbReference>
<reference evidence="7" key="1">
    <citation type="journal article" date="2018" name="Front. Microbiol.">
        <title>Genome-Based Analysis Reveals the Taxonomy and Diversity of the Family Idiomarinaceae.</title>
        <authorList>
            <person name="Liu Y."/>
            <person name="Lai Q."/>
            <person name="Shao Z."/>
        </authorList>
    </citation>
    <scope>NUCLEOTIDE SEQUENCE [LARGE SCALE GENOMIC DNA]</scope>
    <source>
        <strain evidence="7">F23</strain>
    </source>
</reference>
<dbReference type="GO" id="GO:0022857">
    <property type="term" value="F:transmembrane transporter activity"/>
    <property type="evidence" value="ECO:0007669"/>
    <property type="project" value="InterPro"/>
</dbReference>
<feature type="transmembrane region" description="Helical" evidence="4">
    <location>
        <begin position="334"/>
        <end position="353"/>
    </location>
</feature>
<evidence type="ECO:0000256" key="4">
    <source>
        <dbReference type="SAM" id="Phobius"/>
    </source>
</evidence>
<feature type="transmembrane region" description="Helical" evidence="4">
    <location>
        <begin position="167"/>
        <end position="186"/>
    </location>
</feature>
<gene>
    <name evidence="6" type="ORF">CWE25_04925</name>
</gene>
<dbReference type="Gene3D" id="1.20.1250.20">
    <property type="entry name" value="MFS general substrate transporter like domains"/>
    <property type="match status" value="2"/>
</dbReference>
<evidence type="ECO:0000256" key="2">
    <source>
        <dbReference type="ARBA" id="ARBA00022989"/>
    </source>
</evidence>
<name>A0A432Y8J4_9GAMM</name>
<feature type="transmembrane region" description="Helical" evidence="4">
    <location>
        <begin position="300"/>
        <end position="322"/>
    </location>
</feature>
<feature type="domain" description="Major facilitator superfamily (MFS) profile" evidence="5">
    <location>
        <begin position="10"/>
        <end position="391"/>
    </location>
</feature>
<feature type="transmembrane region" description="Helical" evidence="4">
    <location>
        <begin position="276"/>
        <end position="294"/>
    </location>
</feature>
<keyword evidence="7" id="KW-1185">Reference proteome</keyword>
<evidence type="ECO:0000259" key="5">
    <source>
        <dbReference type="PROSITE" id="PS50850"/>
    </source>
</evidence>
<comment type="caution">
    <text evidence="6">The sequence shown here is derived from an EMBL/GenBank/DDBJ whole genome shotgun (WGS) entry which is preliminary data.</text>
</comment>
<dbReference type="Pfam" id="PF07690">
    <property type="entry name" value="MFS_1"/>
    <property type="match status" value="1"/>
</dbReference>
<dbReference type="EMBL" id="PIPV01000003">
    <property type="protein sequence ID" value="RUO57294.1"/>
    <property type="molecule type" value="Genomic_DNA"/>
</dbReference>
<dbReference type="PANTHER" id="PTHR23523">
    <property type="match status" value="1"/>
</dbReference>
<proteinExistence type="predicted"/>
<keyword evidence="1 4" id="KW-0812">Transmembrane</keyword>
<feature type="transmembrane region" description="Helical" evidence="4">
    <location>
        <begin position="104"/>
        <end position="122"/>
    </location>
</feature>
<dbReference type="OrthoDB" id="5317164at2"/>
<sequence>MSITQQGNTRVWFATLLLILLGLNLRPLLTSIGPLTQALQEASGMPYSSFSLLTTIPIMMIGILALFAGRMTRALGYRRGIAVGLLVLIGGLAIRAWPASTVTLLTSAVVGGFGIALLHIIIPELTKQQFRHRLGAMTGLWSAALMGGAALGAVLTPWLDAQFSSHSIALASWSVLAVMTLSLWLLPANRVPHADIPPRHELLKAFKFRRSWLLGAYFALVNAGYAGFIAWIAPFYGEFGWTTQQAGNLLALFSLVQVMGALILPTLSRSMDRRPWLALAVVTQMAGFAGLCWLPEQAPWLWSALCGFGLGGAFPLCIVMALDHIDDPVQSGRLVSFMQGIGFIFASIMPLVTGAFRDLSGEYQFGWAFHIVVGVAILLMTTRFSPAKYRSAFSVKR</sequence>
<feature type="transmembrane region" description="Helical" evidence="4">
    <location>
        <begin position="80"/>
        <end position="98"/>
    </location>
</feature>
<evidence type="ECO:0000313" key="6">
    <source>
        <dbReference type="EMBL" id="RUO57294.1"/>
    </source>
</evidence>
<dbReference type="Proteomes" id="UP000287330">
    <property type="component" value="Unassembled WGS sequence"/>
</dbReference>